<dbReference type="InParanoid" id="A0A0C3E0P6"/>
<dbReference type="AlphaFoldDB" id="A0A0C3E0P6"/>
<dbReference type="EMBL" id="KN822049">
    <property type="protein sequence ID" value="KIM61656.1"/>
    <property type="molecule type" value="Genomic_DNA"/>
</dbReference>
<evidence type="ECO:0000313" key="1">
    <source>
        <dbReference type="EMBL" id="KIM61656.1"/>
    </source>
</evidence>
<name>A0A0C3E0P6_9AGAM</name>
<protein>
    <submittedName>
        <fullName evidence="1">Uncharacterized protein</fullName>
    </submittedName>
</protein>
<sequence>MSIDTASQSHWTLRDLCVCPLALSYKDEDAGPRAHLTCSRTTYDPPLASSKPNPRRPIMTVERKFLTPSNSELLPPNSPIGHYFPIVLLGPETTCPSRQDQIAPTPMALGIKIVPYQQGQTMVLDAIIHHPSSSVSQSLETRNIQGSITRILR</sequence>
<organism evidence="1 2">
    <name type="scientific">Scleroderma citrinum Foug A</name>
    <dbReference type="NCBI Taxonomy" id="1036808"/>
    <lineage>
        <taxon>Eukaryota</taxon>
        <taxon>Fungi</taxon>
        <taxon>Dikarya</taxon>
        <taxon>Basidiomycota</taxon>
        <taxon>Agaricomycotina</taxon>
        <taxon>Agaricomycetes</taxon>
        <taxon>Agaricomycetidae</taxon>
        <taxon>Boletales</taxon>
        <taxon>Sclerodermatineae</taxon>
        <taxon>Sclerodermataceae</taxon>
        <taxon>Scleroderma</taxon>
    </lineage>
</organism>
<gene>
    <name evidence="1" type="ORF">SCLCIDRAFT_863161</name>
</gene>
<dbReference type="HOGENOM" id="CLU_1714386_0_0_1"/>
<keyword evidence="2" id="KW-1185">Reference proteome</keyword>
<accession>A0A0C3E0P6</accession>
<dbReference type="Proteomes" id="UP000053989">
    <property type="component" value="Unassembled WGS sequence"/>
</dbReference>
<proteinExistence type="predicted"/>
<reference evidence="1 2" key="1">
    <citation type="submission" date="2014-04" db="EMBL/GenBank/DDBJ databases">
        <authorList>
            <consortium name="DOE Joint Genome Institute"/>
            <person name="Kuo A."/>
            <person name="Kohler A."/>
            <person name="Nagy L.G."/>
            <person name="Floudas D."/>
            <person name="Copeland A."/>
            <person name="Barry K.W."/>
            <person name="Cichocki N."/>
            <person name="Veneault-Fourrey C."/>
            <person name="LaButti K."/>
            <person name="Lindquist E.A."/>
            <person name="Lipzen A."/>
            <person name="Lundell T."/>
            <person name="Morin E."/>
            <person name="Murat C."/>
            <person name="Sun H."/>
            <person name="Tunlid A."/>
            <person name="Henrissat B."/>
            <person name="Grigoriev I.V."/>
            <person name="Hibbett D.S."/>
            <person name="Martin F."/>
            <person name="Nordberg H.P."/>
            <person name="Cantor M.N."/>
            <person name="Hua S.X."/>
        </authorList>
    </citation>
    <scope>NUCLEOTIDE SEQUENCE [LARGE SCALE GENOMIC DNA]</scope>
    <source>
        <strain evidence="1 2">Foug A</strain>
    </source>
</reference>
<evidence type="ECO:0000313" key="2">
    <source>
        <dbReference type="Proteomes" id="UP000053989"/>
    </source>
</evidence>
<reference evidence="2" key="2">
    <citation type="submission" date="2015-01" db="EMBL/GenBank/DDBJ databases">
        <title>Evolutionary Origins and Diversification of the Mycorrhizal Mutualists.</title>
        <authorList>
            <consortium name="DOE Joint Genome Institute"/>
            <consortium name="Mycorrhizal Genomics Consortium"/>
            <person name="Kohler A."/>
            <person name="Kuo A."/>
            <person name="Nagy L.G."/>
            <person name="Floudas D."/>
            <person name="Copeland A."/>
            <person name="Barry K.W."/>
            <person name="Cichocki N."/>
            <person name="Veneault-Fourrey C."/>
            <person name="LaButti K."/>
            <person name="Lindquist E.A."/>
            <person name="Lipzen A."/>
            <person name="Lundell T."/>
            <person name="Morin E."/>
            <person name="Murat C."/>
            <person name="Riley R."/>
            <person name="Ohm R."/>
            <person name="Sun H."/>
            <person name="Tunlid A."/>
            <person name="Henrissat B."/>
            <person name="Grigoriev I.V."/>
            <person name="Hibbett D.S."/>
            <person name="Martin F."/>
        </authorList>
    </citation>
    <scope>NUCLEOTIDE SEQUENCE [LARGE SCALE GENOMIC DNA]</scope>
    <source>
        <strain evidence="2">Foug A</strain>
    </source>
</reference>